<dbReference type="AlphaFoldDB" id="A0A7L1F6C6"/>
<evidence type="ECO:0000313" key="1">
    <source>
        <dbReference type="EMBL" id="NXM96574.1"/>
    </source>
</evidence>
<name>A0A7L1F6C6_SYLBO</name>
<feature type="non-terminal residue" evidence="1">
    <location>
        <position position="57"/>
    </location>
</feature>
<comment type="caution">
    <text evidence="1">The sequence shown here is derived from an EMBL/GenBank/DDBJ whole genome shotgun (WGS) entry which is preliminary data.</text>
</comment>
<reference evidence="1 2" key="1">
    <citation type="submission" date="2019-09" db="EMBL/GenBank/DDBJ databases">
        <title>Bird 10,000 Genomes (B10K) Project - Family phase.</title>
        <authorList>
            <person name="Zhang G."/>
        </authorList>
    </citation>
    <scope>NUCLEOTIDE SEQUENCE [LARGE SCALE GENOMIC DNA]</scope>
    <source>
        <strain evidence="1">B10K-DU-002-19</strain>
        <tissue evidence="1">Muscle</tissue>
    </source>
</reference>
<dbReference type="GO" id="GO:0005637">
    <property type="term" value="C:nuclear inner membrane"/>
    <property type="evidence" value="ECO:0007669"/>
    <property type="project" value="TreeGrafter"/>
</dbReference>
<keyword evidence="2" id="KW-1185">Reference proteome</keyword>
<protein>
    <submittedName>
        <fullName evidence="1">TERB2 protein</fullName>
    </submittedName>
</protein>
<dbReference type="GO" id="GO:0007129">
    <property type="term" value="P:homologous chromosome pairing at meiosis"/>
    <property type="evidence" value="ECO:0007669"/>
    <property type="project" value="TreeGrafter"/>
</dbReference>
<dbReference type="GO" id="GO:0070197">
    <property type="term" value="P:meiotic attachment of telomere to nuclear envelope"/>
    <property type="evidence" value="ECO:0007669"/>
    <property type="project" value="TreeGrafter"/>
</dbReference>
<dbReference type="EMBL" id="VXBG01004828">
    <property type="protein sequence ID" value="NXM96574.1"/>
    <property type="molecule type" value="Genomic_DNA"/>
</dbReference>
<feature type="non-terminal residue" evidence="1">
    <location>
        <position position="1"/>
    </location>
</feature>
<proteinExistence type="predicted"/>
<dbReference type="Pfam" id="PF15101">
    <property type="entry name" value="TERB2"/>
    <property type="match status" value="1"/>
</dbReference>
<dbReference type="Proteomes" id="UP000538515">
    <property type="component" value="Unassembled WGS sequence"/>
</dbReference>
<organism evidence="1 2">
    <name type="scientific">Sylvia borin</name>
    <name type="common">Garden warbler</name>
    <dbReference type="NCBI Taxonomy" id="73324"/>
    <lineage>
        <taxon>Eukaryota</taxon>
        <taxon>Metazoa</taxon>
        <taxon>Chordata</taxon>
        <taxon>Craniata</taxon>
        <taxon>Vertebrata</taxon>
        <taxon>Euteleostomi</taxon>
        <taxon>Archelosauria</taxon>
        <taxon>Archosauria</taxon>
        <taxon>Dinosauria</taxon>
        <taxon>Saurischia</taxon>
        <taxon>Theropoda</taxon>
        <taxon>Coelurosauria</taxon>
        <taxon>Aves</taxon>
        <taxon>Neognathae</taxon>
        <taxon>Neoaves</taxon>
        <taxon>Telluraves</taxon>
        <taxon>Australaves</taxon>
        <taxon>Passeriformes</taxon>
        <taxon>Sylvioidea</taxon>
        <taxon>Sylviidae</taxon>
        <taxon>Sylviinae</taxon>
        <taxon>Sylvia</taxon>
    </lineage>
</organism>
<sequence length="57" mass="6662">LQEYPINNMVTGYASARDMKKYEGELHDFIPGTSGYAAYWVQSKFNIHCENTKMKRK</sequence>
<evidence type="ECO:0000313" key="2">
    <source>
        <dbReference type="Proteomes" id="UP000538515"/>
    </source>
</evidence>
<dbReference type="PANTHER" id="PTHR35345">
    <property type="entry name" value="TELOMERE REPEATS-BINDING BOUQUET FORMATION PROTEIN 2"/>
    <property type="match status" value="1"/>
</dbReference>
<accession>A0A7L1F6C6</accession>
<dbReference type="InterPro" id="IPR028065">
    <property type="entry name" value="TERB2"/>
</dbReference>
<gene>
    <name evidence="1" type="primary">Terb2</name>
    <name evidence="1" type="ORF">SYLBOR_R14472</name>
</gene>
<dbReference type="PANTHER" id="PTHR35345:SF1">
    <property type="entry name" value="TELOMERE REPEATS-BINDING BOUQUET FORMATION PROTEIN 2"/>
    <property type="match status" value="1"/>
</dbReference>